<evidence type="ECO:0000256" key="1">
    <source>
        <dbReference type="ARBA" id="ARBA00022723"/>
    </source>
</evidence>
<keyword evidence="3" id="KW-1133">Transmembrane helix</keyword>
<organism evidence="5 6">
    <name type="scientific">Roseivirga pacifica</name>
    <dbReference type="NCBI Taxonomy" id="1267423"/>
    <lineage>
        <taxon>Bacteria</taxon>
        <taxon>Pseudomonadati</taxon>
        <taxon>Bacteroidota</taxon>
        <taxon>Cytophagia</taxon>
        <taxon>Cytophagales</taxon>
        <taxon>Roseivirgaceae</taxon>
        <taxon>Roseivirga</taxon>
    </lineage>
</organism>
<feature type="transmembrane region" description="Helical" evidence="3">
    <location>
        <begin position="6"/>
        <end position="23"/>
    </location>
</feature>
<dbReference type="Pfam" id="PF00149">
    <property type="entry name" value="Metallophos"/>
    <property type="match status" value="1"/>
</dbReference>
<feature type="transmembrane region" description="Helical" evidence="3">
    <location>
        <begin position="43"/>
        <end position="61"/>
    </location>
</feature>
<protein>
    <recommendedName>
        <fullName evidence="4">Calcineurin-like phosphoesterase domain-containing protein</fullName>
    </recommendedName>
</protein>
<gene>
    <name evidence="5" type="ORF">SAMN05216290_3979</name>
</gene>
<evidence type="ECO:0000313" key="6">
    <source>
        <dbReference type="Proteomes" id="UP000199437"/>
    </source>
</evidence>
<dbReference type="OrthoDB" id="9780884at2"/>
<dbReference type="EMBL" id="FOIR01000006">
    <property type="protein sequence ID" value="SEW43733.1"/>
    <property type="molecule type" value="Genomic_DNA"/>
</dbReference>
<keyword evidence="2" id="KW-0378">Hydrolase</keyword>
<feature type="domain" description="Calcineurin-like phosphoesterase" evidence="4">
    <location>
        <begin position="171"/>
        <end position="351"/>
    </location>
</feature>
<dbReference type="GeneID" id="99988644"/>
<dbReference type="PANTHER" id="PTHR31302:SF31">
    <property type="entry name" value="PHOSPHODIESTERASE YAEI"/>
    <property type="match status" value="1"/>
</dbReference>
<evidence type="ECO:0000256" key="2">
    <source>
        <dbReference type="ARBA" id="ARBA00022801"/>
    </source>
</evidence>
<keyword evidence="6" id="KW-1185">Reference proteome</keyword>
<evidence type="ECO:0000313" key="5">
    <source>
        <dbReference type="EMBL" id="SEW43733.1"/>
    </source>
</evidence>
<name>A0A1I0RSE0_9BACT</name>
<dbReference type="GO" id="GO:0046872">
    <property type="term" value="F:metal ion binding"/>
    <property type="evidence" value="ECO:0007669"/>
    <property type="project" value="UniProtKB-KW"/>
</dbReference>
<evidence type="ECO:0000259" key="4">
    <source>
        <dbReference type="Pfam" id="PF00149"/>
    </source>
</evidence>
<proteinExistence type="predicted"/>
<keyword evidence="1" id="KW-0479">Metal-binding</keyword>
<evidence type="ECO:0000256" key="3">
    <source>
        <dbReference type="SAM" id="Phobius"/>
    </source>
</evidence>
<sequence>MHIPLLVKLLILLFLAWLDVYAYQATKTLLKQKDRRFAKWVKWVYLAQGIVMFGLSTYLFFVQRGTVSFMFLLSIVFMSYAAKLLAVLFVFLDDIRRVLIWFFQGRKRRYEKRVERGQKMPRSKFLARSAVAVATLPVVTMSFGIVKGAYDYRVRRRRVYLPNLPKAFEGMKVAQLSDIHSGSFFDKTAVQGGIDLLHAEKPDVIFFTGDLVNNQTKEVSDYMDMFSKLKADFGVYSTLGNHDYGDYMQWSSHAAKRNNLEDMIKVHERMGWRLLMNENETLKTGTDQIAVIGVENWGAGRFAKYGQLDKAAMGAEGDVKLLLSHDPSHWDAQVRSQQPDIDLMFAGHTHGMQLGVEIGDWRWSPSKYMYKQWADLYKEGNQYLYVNRGYGFLGFPGRIGILPEITVLELTSRPLA</sequence>
<dbReference type="AlphaFoldDB" id="A0A1I0RSE0"/>
<accession>A0A1I0RSE0</accession>
<dbReference type="SUPFAM" id="SSF56300">
    <property type="entry name" value="Metallo-dependent phosphatases"/>
    <property type="match status" value="1"/>
</dbReference>
<reference evidence="6" key="1">
    <citation type="submission" date="2016-10" db="EMBL/GenBank/DDBJ databases">
        <authorList>
            <person name="Varghese N."/>
            <person name="Submissions S."/>
        </authorList>
    </citation>
    <scope>NUCLEOTIDE SEQUENCE [LARGE SCALE GENOMIC DNA]</scope>
    <source>
        <strain evidence="6">CGMCC 1.12402</strain>
    </source>
</reference>
<feature type="transmembrane region" description="Helical" evidence="3">
    <location>
        <begin position="125"/>
        <end position="146"/>
    </location>
</feature>
<dbReference type="InterPro" id="IPR029052">
    <property type="entry name" value="Metallo-depent_PP-like"/>
</dbReference>
<keyword evidence="3" id="KW-0812">Transmembrane</keyword>
<dbReference type="InterPro" id="IPR051158">
    <property type="entry name" value="Metallophosphoesterase_sf"/>
</dbReference>
<dbReference type="GO" id="GO:0016020">
    <property type="term" value="C:membrane"/>
    <property type="evidence" value="ECO:0007669"/>
    <property type="project" value="GOC"/>
</dbReference>
<dbReference type="InterPro" id="IPR004843">
    <property type="entry name" value="Calcineurin-like_PHP"/>
</dbReference>
<dbReference type="STRING" id="1267423.SAMN05216290_3979"/>
<feature type="transmembrane region" description="Helical" evidence="3">
    <location>
        <begin position="67"/>
        <end position="92"/>
    </location>
</feature>
<keyword evidence="3" id="KW-0472">Membrane</keyword>
<dbReference type="Gene3D" id="3.60.21.10">
    <property type="match status" value="1"/>
</dbReference>
<dbReference type="CDD" id="cd07385">
    <property type="entry name" value="MPP_YkuE_C"/>
    <property type="match status" value="1"/>
</dbReference>
<dbReference type="PANTHER" id="PTHR31302">
    <property type="entry name" value="TRANSMEMBRANE PROTEIN WITH METALLOPHOSPHOESTERASE DOMAIN-RELATED"/>
    <property type="match status" value="1"/>
</dbReference>
<dbReference type="RefSeq" id="WP_090261164.1">
    <property type="nucleotide sequence ID" value="NZ_FOIR01000006.1"/>
</dbReference>
<dbReference type="GO" id="GO:0009245">
    <property type="term" value="P:lipid A biosynthetic process"/>
    <property type="evidence" value="ECO:0007669"/>
    <property type="project" value="TreeGrafter"/>
</dbReference>
<dbReference type="GO" id="GO:0008758">
    <property type="term" value="F:UDP-2,3-diacylglucosamine hydrolase activity"/>
    <property type="evidence" value="ECO:0007669"/>
    <property type="project" value="TreeGrafter"/>
</dbReference>
<dbReference type="Proteomes" id="UP000199437">
    <property type="component" value="Unassembled WGS sequence"/>
</dbReference>